<sequence>MRGVVLLSSDVGWAAVWGRFKAAWLANPTADLLAGLVVALALIPEAISFSVIAGVDPKVGLYASFSMAVIIAIAGGRPAMISAATASMALVMVPLVREHGVEYLFATTVVTGVVQIVLGLIGAGRLMRFVPRPVMVGFVNALAILIFLAQLPHIVGETWVVYPMIAAGLMVIYLFPRLTRVVPAPLVAIIGIAVVATVGHIEVPTVGDMGDLPDALPVLGLPSVPFSWTTLRIVAPYAFTLAAVGLLESLLTAQIVDDMTDTRSDKDAECRGQGLANIGTGFLGGMAGCAMIGQSIINVKSGGRTRLSTFIAGLFLLILVTALGDVVSVIPMAALVAVMIMVSISTFDWASISPRALRTVPRSETLVMVVTVVVVVATDNLALGVLAGALLGAVFFARRVAQIVQVTDVLDPDGGIRVYALTGDLFFASTNELVHSFDYADLIPKVVIDLTDAHIWDTSAVAALDAVAAKYRGRGVDVEMIGLNEASSDLHGRTAGQFAAHH</sequence>
<feature type="transmembrane region" description="Helical" evidence="5">
    <location>
        <begin position="372"/>
        <end position="397"/>
    </location>
</feature>
<keyword evidence="4 5" id="KW-0472">Membrane</keyword>
<dbReference type="InterPro" id="IPR052706">
    <property type="entry name" value="Membrane-Transporter-like"/>
</dbReference>
<dbReference type="GO" id="GO:0016020">
    <property type="term" value="C:membrane"/>
    <property type="evidence" value="ECO:0007669"/>
    <property type="project" value="UniProtKB-SubCell"/>
</dbReference>
<protein>
    <submittedName>
        <fullName evidence="7">Sodium-independent anion transporter</fullName>
    </submittedName>
</protein>
<dbReference type="Gene3D" id="3.30.750.24">
    <property type="entry name" value="STAS domain"/>
    <property type="match status" value="1"/>
</dbReference>
<dbReference type="SUPFAM" id="SSF52091">
    <property type="entry name" value="SpoIIaa-like"/>
    <property type="match status" value="1"/>
</dbReference>
<feature type="transmembrane region" description="Helical" evidence="5">
    <location>
        <begin position="334"/>
        <end position="352"/>
    </location>
</feature>
<dbReference type="PROSITE" id="PS01130">
    <property type="entry name" value="SLC26A"/>
    <property type="match status" value="1"/>
</dbReference>
<reference evidence="8" key="1">
    <citation type="submission" date="2016-07" db="EMBL/GenBank/DDBJ databases">
        <title>Frankia sp. NRRL B-16219 Genome sequencing.</title>
        <authorList>
            <person name="Ghodhbane-Gtari F."/>
            <person name="Swanson E."/>
            <person name="Gueddou A."/>
            <person name="Louati M."/>
            <person name="Nouioui I."/>
            <person name="Hezbri K."/>
            <person name="Abebe-Akele F."/>
            <person name="Simpson S."/>
            <person name="Morris K."/>
            <person name="Thomas K."/>
            <person name="Gtari M."/>
            <person name="Tisa L.S."/>
        </authorList>
    </citation>
    <scope>NUCLEOTIDE SEQUENCE [LARGE SCALE GENOMIC DNA]</scope>
    <source>
        <strain evidence="8">NRRL B-16219</strain>
    </source>
</reference>
<dbReference type="EMBL" id="MAXA01000262">
    <property type="protein sequence ID" value="OHV20495.1"/>
    <property type="molecule type" value="Genomic_DNA"/>
</dbReference>
<dbReference type="InterPro" id="IPR036513">
    <property type="entry name" value="STAS_dom_sf"/>
</dbReference>
<feature type="transmembrane region" description="Helical" evidence="5">
    <location>
        <begin position="103"/>
        <end position="122"/>
    </location>
</feature>
<gene>
    <name evidence="7" type="ORF">BBK14_27665</name>
</gene>
<dbReference type="GO" id="GO:0008271">
    <property type="term" value="F:secondary active sulfate transmembrane transporter activity"/>
    <property type="evidence" value="ECO:0007669"/>
    <property type="project" value="InterPro"/>
</dbReference>
<evidence type="ECO:0000256" key="4">
    <source>
        <dbReference type="ARBA" id="ARBA00023136"/>
    </source>
</evidence>
<evidence type="ECO:0000313" key="8">
    <source>
        <dbReference type="Proteomes" id="UP000179769"/>
    </source>
</evidence>
<feature type="transmembrane region" description="Helical" evidence="5">
    <location>
        <begin position="309"/>
        <end position="327"/>
    </location>
</feature>
<feature type="transmembrane region" description="Helical" evidence="5">
    <location>
        <begin position="274"/>
        <end position="297"/>
    </location>
</feature>
<accession>A0A1S1PHN8</accession>
<proteinExistence type="predicted"/>
<keyword evidence="3 5" id="KW-1133">Transmembrane helix</keyword>
<comment type="caution">
    <text evidence="7">The sequence shown here is derived from an EMBL/GenBank/DDBJ whole genome shotgun (WGS) entry which is preliminary data.</text>
</comment>
<feature type="transmembrane region" description="Helical" evidence="5">
    <location>
        <begin position="67"/>
        <end position="91"/>
    </location>
</feature>
<dbReference type="OrthoDB" id="9771198at2"/>
<feature type="domain" description="STAS" evidence="6">
    <location>
        <begin position="406"/>
        <end position="485"/>
    </location>
</feature>
<keyword evidence="2 5" id="KW-0812">Transmembrane</keyword>
<dbReference type="Pfam" id="PF00916">
    <property type="entry name" value="Sulfate_transp"/>
    <property type="match status" value="2"/>
</dbReference>
<name>A0A1S1PHN8_9ACTN</name>
<dbReference type="Pfam" id="PF01740">
    <property type="entry name" value="STAS"/>
    <property type="match status" value="1"/>
</dbReference>
<feature type="transmembrane region" description="Helical" evidence="5">
    <location>
        <begin position="32"/>
        <end position="55"/>
    </location>
</feature>
<feature type="transmembrane region" description="Helical" evidence="5">
    <location>
        <begin position="159"/>
        <end position="175"/>
    </location>
</feature>
<comment type="subcellular location">
    <subcellularLocation>
        <location evidence="1">Membrane</location>
        <topology evidence="1">Multi-pass membrane protein</topology>
    </subcellularLocation>
</comment>
<dbReference type="PANTHER" id="PTHR43310">
    <property type="entry name" value="SULFATE TRANSPORTER YBAR-RELATED"/>
    <property type="match status" value="1"/>
</dbReference>
<dbReference type="PANTHER" id="PTHR43310:SF1">
    <property type="entry name" value="SULFATE TRANSPORTER YBAR-RELATED"/>
    <property type="match status" value="1"/>
</dbReference>
<evidence type="ECO:0000259" key="6">
    <source>
        <dbReference type="PROSITE" id="PS50801"/>
    </source>
</evidence>
<dbReference type="InterPro" id="IPR011547">
    <property type="entry name" value="SLC26A/SulP_dom"/>
</dbReference>
<dbReference type="PROSITE" id="PS50801">
    <property type="entry name" value="STAS"/>
    <property type="match status" value="1"/>
</dbReference>
<evidence type="ECO:0000256" key="2">
    <source>
        <dbReference type="ARBA" id="ARBA00022692"/>
    </source>
</evidence>
<keyword evidence="8" id="KW-1185">Reference proteome</keyword>
<evidence type="ECO:0000313" key="7">
    <source>
        <dbReference type="EMBL" id="OHV20495.1"/>
    </source>
</evidence>
<dbReference type="Proteomes" id="UP000179769">
    <property type="component" value="Unassembled WGS sequence"/>
</dbReference>
<evidence type="ECO:0000256" key="3">
    <source>
        <dbReference type="ARBA" id="ARBA00022989"/>
    </source>
</evidence>
<dbReference type="InterPro" id="IPR002645">
    <property type="entry name" value="STAS_dom"/>
</dbReference>
<organism evidence="7 8">
    <name type="scientific">Parafrankia soli</name>
    <dbReference type="NCBI Taxonomy" id="2599596"/>
    <lineage>
        <taxon>Bacteria</taxon>
        <taxon>Bacillati</taxon>
        <taxon>Actinomycetota</taxon>
        <taxon>Actinomycetes</taxon>
        <taxon>Frankiales</taxon>
        <taxon>Frankiaceae</taxon>
        <taxon>Parafrankia</taxon>
    </lineage>
</organism>
<feature type="transmembrane region" description="Helical" evidence="5">
    <location>
        <begin position="233"/>
        <end position="253"/>
    </location>
</feature>
<feature type="transmembrane region" description="Helical" evidence="5">
    <location>
        <begin position="134"/>
        <end position="153"/>
    </location>
</feature>
<evidence type="ECO:0000256" key="5">
    <source>
        <dbReference type="SAM" id="Phobius"/>
    </source>
</evidence>
<dbReference type="InterPro" id="IPR018045">
    <property type="entry name" value="S04_transporter_CS"/>
</dbReference>
<dbReference type="AlphaFoldDB" id="A0A1S1PHN8"/>
<feature type="transmembrane region" description="Helical" evidence="5">
    <location>
        <begin position="182"/>
        <end position="201"/>
    </location>
</feature>
<evidence type="ECO:0000256" key="1">
    <source>
        <dbReference type="ARBA" id="ARBA00004141"/>
    </source>
</evidence>